<dbReference type="InterPro" id="IPR032710">
    <property type="entry name" value="NTF2-like_dom_sf"/>
</dbReference>
<evidence type="ECO:0000313" key="9">
    <source>
        <dbReference type="Proteomes" id="UP000005384"/>
    </source>
</evidence>
<dbReference type="InterPro" id="IPR007887">
    <property type="entry name" value="MecA_N"/>
</dbReference>
<dbReference type="Gene3D" id="3.90.1310.10">
    <property type="entry name" value="Penicillin-binding protein 2a (Domain 2)"/>
    <property type="match status" value="1"/>
</dbReference>
<keyword evidence="3 4" id="KW-0472">Membrane</keyword>
<dbReference type="InterPro" id="IPR036138">
    <property type="entry name" value="PBP_dimer_sf"/>
</dbReference>
<dbReference type="PROSITE" id="PS51257">
    <property type="entry name" value="PROKAR_LIPOPROTEIN"/>
    <property type="match status" value="1"/>
</dbReference>
<accession>G5INA1</accession>
<evidence type="ECO:0000259" key="6">
    <source>
        <dbReference type="Pfam" id="PF03717"/>
    </source>
</evidence>
<dbReference type="RefSeq" id="WP_006782967.1">
    <property type="nucleotide sequence ID" value="NZ_CP040506.1"/>
</dbReference>
<keyword evidence="4" id="KW-0812">Transmembrane</keyword>
<dbReference type="Pfam" id="PF05223">
    <property type="entry name" value="MecA_N"/>
    <property type="match status" value="1"/>
</dbReference>
<dbReference type="EMBL" id="ADLN01000127">
    <property type="protein sequence ID" value="EHI57072.1"/>
    <property type="molecule type" value="Genomic_DNA"/>
</dbReference>
<dbReference type="AlphaFoldDB" id="G5INA1"/>
<dbReference type="InterPro" id="IPR001460">
    <property type="entry name" value="PCN-bd_Tpept"/>
</dbReference>
<dbReference type="Pfam" id="PF03717">
    <property type="entry name" value="PBP_dimer"/>
    <property type="match status" value="1"/>
</dbReference>
<dbReference type="PANTHER" id="PTHR30627:SF25">
    <property type="entry name" value="PENICILLIN-BINDING PROTEIN 3"/>
    <property type="match status" value="1"/>
</dbReference>
<gene>
    <name evidence="8" type="ORF">HMPREF9473_04979</name>
</gene>
<dbReference type="Gene3D" id="3.10.450.100">
    <property type="entry name" value="NTF2-like, domain 1"/>
    <property type="match status" value="1"/>
</dbReference>
<dbReference type="Gene3D" id="3.30.1390.30">
    <property type="entry name" value="Penicillin-binding protein 2a, domain 3"/>
    <property type="match status" value="1"/>
</dbReference>
<dbReference type="GO" id="GO:0046677">
    <property type="term" value="P:response to antibiotic"/>
    <property type="evidence" value="ECO:0007669"/>
    <property type="project" value="InterPro"/>
</dbReference>
<organism evidence="8 9">
    <name type="scientific">Hungatella hathewayi WAL-18680</name>
    <dbReference type="NCBI Taxonomy" id="742737"/>
    <lineage>
        <taxon>Bacteria</taxon>
        <taxon>Bacillati</taxon>
        <taxon>Bacillota</taxon>
        <taxon>Clostridia</taxon>
        <taxon>Lachnospirales</taxon>
        <taxon>Lachnospiraceae</taxon>
        <taxon>Hungatella</taxon>
    </lineage>
</organism>
<evidence type="ECO:0000256" key="3">
    <source>
        <dbReference type="ARBA" id="ARBA00023136"/>
    </source>
</evidence>
<dbReference type="SUPFAM" id="SSF56601">
    <property type="entry name" value="beta-lactamase/transpeptidase-like"/>
    <property type="match status" value="1"/>
</dbReference>
<dbReference type="GO" id="GO:0071972">
    <property type="term" value="F:peptidoglycan L,D-transpeptidase activity"/>
    <property type="evidence" value="ECO:0007669"/>
    <property type="project" value="TreeGrafter"/>
</dbReference>
<feature type="domain" description="NTF2-like N-terminal transpeptidase" evidence="7">
    <location>
        <begin position="46"/>
        <end position="179"/>
    </location>
</feature>
<dbReference type="Proteomes" id="UP000005384">
    <property type="component" value="Unassembled WGS sequence"/>
</dbReference>
<dbReference type="Pfam" id="PF00905">
    <property type="entry name" value="Transpeptidase"/>
    <property type="match status" value="1"/>
</dbReference>
<dbReference type="PANTHER" id="PTHR30627">
    <property type="entry name" value="PEPTIDOGLYCAN D,D-TRANSPEPTIDASE"/>
    <property type="match status" value="1"/>
</dbReference>
<sequence length="734" mass="81585">MRRRRKSRAVLVIPAVLAVILMVVGGCVFWFVSHRAVEPEKKRPDTLLMEYMQYIADGNYEAMYGMLDGQSHLNISLEDFVDRNKKIYEGIEASNIRIEIIETEQREDGTEAVNYQTTMDTMAGEVSFFNQVDFHEEEIVPVTDGTESGKESKKRNKKVDTEYKMSWSDWVIFPQLTRTDKVRVHTDKASRGRVLDRDGNLLAGEGTASLVGLVPGKMNRDEQSEHGYLEEDIQHLSVLLGVSEESIIKKLSAGWVKDDSLVPLKTLKKVNELDLKSESPDEGNLQNRAVQDELLTIPGIMITDTTVRGYPLEEKAAHLVGYVQNVTAEDLEKHQGEGYLTDSVIGRNGMEGLYETELKGQNGTRITIVTADGTEKLVLASTVRSDGQDIRLTIDSQLQSLIYDTFKDRKSCTVAMNPLTGEVLALVNTPSYDNNDFILGLSEEKWASLNEDERNPMLNRFRQRFAPGSSFKPITGAIGLTSGALSPSESFGETVAPMSWQKDASWGRYEVTTLHSYSPVNLENAYIYSDNIYFARAALKIGANDFMAGLDRLGFNQDIPFEITLAKGQYSNTDNIETEIQLADSGYGQGEVLINPVHLASLYTMFPNRGTVLKPSLLYKENPSPEPWIQQACSPEAAEIVEQDLIQVVSSEHGTGHKAMRSDITLAGKTGTAEIKASKDDTSGTELGWFAVYTADSSIRTPILMVSMVEDVKNEGGSGLVVERAKRILDSYLR</sequence>
<dbReference type="Gene3D" id="3.40.710.10">
    <property type="entry name" value="DD-peptidase/beta-lactamase superfamily"/>
    <property type="match status" value="1"/>
</dbReference>
<evidence type="ECO:0000259" key="5">
    <source>
        <dbReference type="Pfam" id="PF00905"/>
    </source>
</evidence>
<dbReference type="SUPFAM" id="SSF54427">
    <property type="entry name" value="NTF2-like"/>
    <property type="match status" value="1"/>
</dbReference>
<proteinExistence type="inferred from homology"/>
<dbReference type="SUPFAM" id="SSF56519">
    <property type="entry name" value="Penicillin binding protein dimerisation domain"/>
    <property type="match status" value="1"/>
</dbReference>
<reference evidence="8 9" key="1">
    <citation type="submission" date="2011-08" db="EMBL/GenBank/DDBJ databases">
        <title>The Genome Sequence of Clostridium hathewayi WAL-18680.</title>
        <authorList>
            <consortium name="The Broad Institute Genome Sequencing Platform"/>
            <person name="Earl A."/>
            <person name="Ward D."/>
            <person name="Feldgarden M."/>
            <person name="Gevers D."/>
            <person name="Finegold S.M."/>
            <person name="Summanen P.H."/>
            <person name="Molitoris D.R."/>
            <person name="Song M."/>
            <person name="Daigneault M."/>
            <person name="Allen-Vercoe E."/>
            <person name="Young S.K."/>
            <person name="Zeng Q."/>
            <person name="Gargeya S."/>
            <person name="Fitzgerald M."/>
            <person name="Haas B."/>
            <person name="Abouelleil A."/>
            <person name="Alvarado L."/>
            <person name="Arachchi H.M."/>
            <person name="Berlin A."/>
            <person name="Brown A."/>
            <person name="Chapman S.B."/>
            <person name="Chen Z."/>
            <person name="Dunbar C."/>
            <person name="Freedman E."/>
            <person name="Gearin G."/>
            <person name="Gellesch M."/>
            <person name="Goldberg J."/>
            <person name="Griggs A."/>
            <person name="Gujja S."/>
            <person name="Heiman D."/>
            <person name="Howarth C."/>
            <person name="Larson L."/>
            <person name="Lui A."/>
            <person name="MacDonald P.J.P."/>
            <person name="Montmayeur A."/>
            <person name="Murphy C."/>
            <person name="Neiman D."/>
            <person name="Pearson M."/>
            <person name="Priest M."/>
            <person name="Roberts A."/>
            <person name="Saif S."/>
            <person name="Shea T."/>
            <person name="Shenoy N."/>
            <person name="Sisk P."/>
            <person name="Stolte C."/>
            <person name="Sykes S."/>
            <person name="Wortman J."/>
            <person name="Nusbaum C."/>
            <person name="Birren B."/>
        </authorList>
    </citation>
    <scope>NUCLEOTIDE SEQUENCE [LARGE SCALE GENOMIC DNA]</scope>
    <source>
        <strain evidence="8 9">WAL-18680</strain>
    </source>
</reference>
<keyword evidence="9" id="KW-1185">Reference proteome</keyword>
<evidence type="ECO:0000259" key="7">
    <source>
        <dbReference type="Pfam" id="PF05223"/>
    </source>
</evidence>
<comment type="subcellular location">
    <subcellularLocation>
        <location evidence="1">Membrane</location>
    </subcellularLocation>
</comment>
<evidence type="ECO:0000313" key="8">
    <source>
        <dbReference type="EMBL" id="EHI57072.1"/>
    </source>
</evidence>
<comment type="caution">
    <text evidence="8">The sequence shown here is derived from an EMBL/GenBank/DDBJ whole genome shotgun (WGS) entry which is preliminary data.</text>
</comment>
<dbReference type="GO" id="GO:0008658">
    <property type="term" value="F:penicillin binding"/>
    <property type="evidence" value="ECO:0007669"/>
    <property type="project" value="InterPro"/>
</dbReference>
<dbReference type="InterPro" id="IPR012338">
    <property type="entry name" value="Beta-lactam/transpept-like"/>
</dbReference>
<dbReference type="OrthoDB" id="9766847at2"/>
<evidence type="ECO:0000256" key="4">
    <source>
        <dbReference type="SAM" id="Phobius"/>
    </source>
</evidence>
<feature type="domain" description="Penicillin-binding protein dimerisation" evidence="6">
    <location>
        <begin position="187"/>
        <end position="374"/>
    </location>
</feature>
<evidence type="ECO:0000256" key="1">
    <source>
        <dbReference type="ARBA" id="ARBA00004370"/>
    </source>
</evidence>
<evidence type="ECO:0008006" key="10">
    <source>
        <dbReference type="Google" id="ProtNLM"/>
    </source>
</evidence>
<dbReference type="InterPro" id="IPR050515">
    <property type="entry name" value="Beta-lactam/transpept"/>
</dbReference>
<protein>
    <recommendedName>
        <fullName evidence="10">Penicillin-binding protein transpeptidase domain-containing protein</fullName>
    </recommendedName>
</protein>
<dbReference type="HOGENOM" id="CLU_009289_5_2_9"/>
<keyword evidence="4" id="KW-1133">Transmembrane helix</keyword>
<feature type="transmembrane region" description="Helical" evidence="4">
    <location>
        <begin position="9"/>
        <end position="32"/>
    </location>
</feature>
<evidence type="ECO:0000256" key="2">
    <source>
        <dbReference type="ARBA" id="ARBA00007171"/>
    </source>
</evidence>
<feature type="domain" description="Penicillin-binding protein transpeptidase" evidence="5">
    <location>
        <begin position="412"/>
        <end position="729"/>
    </location>
</feature>
<dbReference type="GO" id="GO:0005886">
    <property type="term" value="C:plasma membrane"/>
    <property type="evidence" value="ECO:0007669"/>
    <property type="project" value="TreeGrafter"/>
</dbReference>
<dbReference type="PATRIC" id="fig|742737.3.peg.4964"/>
<dbReference type="InterPro" id="IPR005311">
    <property type="entry name" value="PBP_dimer"/>
</dbReference>
<comment type="similarity">
    <text evidence="2">Belongs to the transpeptidase family.</text>
</comment>
<dbReference type="GO" id="GO:0071555">
    <property type="term" value="P:cell wall organization"/>
    <property type="evidence" value="ECO:0007669"/>
    <property type="project" value="TreeGrafter"/>
</dbReference>
<name>G5INA1_9FIRM</name>